<dbReference type="PANTHER" id="PTHR23501">
    <property type="entry name" value="MAJOR FACILITATOR SUPERFAMILY"/>
    <property type="match status" value="1"/>
</dbReference>
<feature type="transmembrane region" description="Helical" evidence="6">
    <location>
        <begin position="499"/>
        <end position="516"/>
    </location>
</feature>
<dbReference type="GO" id="GO:0022857">
    <property type="term" value="F:transmembrane transporter activity"/>
    <property type="evidence" value="ECO:0007669"/>
    <property type="project" value="TreeGrafter"/>
</dbReference>
<dbReference type="eggNOG" id="KOG0254">
    <property type="taxonomic scope" value="Eukaryota"/>
</dbReference>
<evidence type="ECO:0000256" key="2">
    <source>
        <dbReference type="ARBA" id="ARBA00022692"/>
    </source>
</evidence>
<evidence type="ECO:0000256" key="4">
    <source>
        <dbReference type="ARBA" id="ARBA00023136"/>
    </source>
</evidence>
<keyword evidence="4 6" id="KW-0472">Membrane</keyword>
<dbReference type="PANTHER" id="PTHR23501:SF55">
    <property type="entry name" value="SIDEROPHORE IRON TRANSPORTER, PUTATIVE (AFU_ORTHOLOGUE AFUA_3G03440)-RELATED"/>
    <property type="match status" value="1"/>
</dbReference>
<dbReference type="Gene3D" id="1.20.1250.20">
    <property type="entry name" value="MFS general substrate transporter like domains"/>
    <property type="match status" value="1"/>
</dbReference>
<dbReference type="InterPro" id="IPR036259">
    <property type="entry name" value="MFS_trans_sf"/>
</dbReference>
<keyword evidence="2 6" id="KW-0812">Transmembrane</keyword>
<keyword evidence="3 6" id="KW-1133">Transmembrane helix</keyword>
<evidence type="ECO:0000256" key="1">
    <source>
        <dbReference type="ARBA" id="ARBA00004141"/>
    </source>
</evidence>
<organism evidence="7 8">
    <name type="scientific">Trichosporon asahii var. asahii (strain CBS 8904)</name>
    <name type="common">Yeast</name>
    <dbReference type="NCBI Taxonomy" id="1220162"/>
    <lineage>
        <taxon>Eukaryota</taxon>
        <taxon>Fungi</taxon>
        <taxon>Dikarya</taxon>
        <taxon>Basidiomycota</taxon>
        <taxon>Agaricomycotina</taxon>
        <taxon>Tremellomycetes</taxon>
        <taxon>Trichosporonales</taxon>
        <taxon>Trichosporonaceae</taxon>
        <taxon>Trichosporon</taxon>
    </lineage>
</organism>
<feature type="transmembrane region" description="Helical" evidence="6">
    <location>
        <begin position="594"/>
        <end position="613"/>
    </location>
</feature>
<dbReference type="InParanoid" id="K1WVW5"/>
<evidence type="ECO:0000256" key="6">
    <source>
        <dbReference type="SAM" id="Phobius"/>
    </source>
</evidence>
<comment type="caution">
    <text evidence="7">The sequence shown here is derived from an EMBL/GenBank/DDBJ whole genome shotgun (WGS) entry which is preliminary data.</text>
</comment>
<evidence type="ECO:0000313" key="7">
    <source>
        <dbReference type="EMBL" id="EKD04964.1"/>
    </source>
</evidence>
<comment type="subcellular location">
    <subcellularLocation>
        <location evidence="1">Membrane</location>
        <topology evidence="1">Multi-pass membrane protein</topology>
    </subcellularLocation>
</comment>
<dbReference type="AlphaFoldDB" id="K1WVW5"/>
<dbReference type="GO" id="GO:0005886">
    <property type="term" value="C:plasma membrane"/>
    <property type="evidence" value="ECO:0007669"/>
    <property type="project" value="TreeGrafter"/>
</dbReference>
<accession>K1WVW5</accession>
<dbReference type="SUPFAM" id="SSF103473">
    <property type="entry name" value="MFS general substrate transporter"/>
    <property type="match status" value="1"/>
</dbReference>
<proteinExistence type="predicted"/>
<dbReference type="Proteomes" id="UP000006757">
    <property type="component" value="Unassembled WGS sequence"/>
</dbReference>
<evidence type="ECO:0000313" key="8">
    <source>
        <dbReference type="Proteomes" id="UP000006757"/>
    </source>
</evidence>
<dbReference type="EMBL" id="AMBO01000185">
    <property type="protein sequence ID" value="EKD04964.1"/>
    <property type="molecule type" value="Genomic_DNA"/>
</dbReference>
<evidence type="ECO:0000256" key="3">
    <source>
        <dbReference type="ARBA" id="ARBA00022989"/>
    </source>
</evidence>
<feature type="transmembrane region" description="Helical" evidence="6">
    <location>
        <begin position="467"/>
        <end position="487"/>
    </location>
</feature>
<gene>
    <name evidence="7" type="ORF">A1Q2_00764</name>
</gene>
<dbReference type="STRING" id="1220162.K1WVW5"/>
<keyword evidence="8" id="KW-1185">Reference proteome</keyword>
<feature type="transmembrane region" description="Helical" evidence="6">
    <location>
        <begin position="733"/>
        <end position="752"/>
    </location>
</feature>
<sequence length="777" mass="82766">MAIQAAPPPFTNPPPADNAAGYPSYPGSGTRHRRSFENAVEVIELNDLRCSAMTHLHATTPHDAEQGRSSATSERDSANVNIATESHVPAAKLQMHLSEGVPTYRPTTGYSPFTSLLPTRTNTQAIGAQTTGSDSSCSTVISDAAAPVSFGYSDCWRTTAADLAIVSPGSGPVAHVTCVAADRVETNRIPSLDRLIVWPHPIHGNPSDNSASDVAPDVDALMVQPVVGLEQEVLVPDGSVAIFQWDTTRCTLFLIPVWVLVSIDLFQDNTVTNIAPFIASEIGGHSFANTAFIVVSVCTGLAHQFSYKLLSVAHRFHLVAGGAVLTTAGLGVSAASQSLPMYAAGNVLYSTGWASMGTALDTYLRDATPPTRLAFIRAFNVSPGIITGLAGSPLATDFTKDHWRWCYGALAAGHPVVSGCLCLLLWRNRRRDSSTAVPPAGNDSSTSSYDKKTWRGMAWYYLVDYDVTGAVLFFAGAALPLIAFSFAGSATGTWRNPTVIGMIVGGCVLLGLFGAWEHWAPYPFLSFKHFKDRKLLGGCGLVFACNGYLTSNLQVVLGCSITEAGWIAAIPEAMDAIATGPIAYLAGSKGHFQATLMTSYMLYGSGLLLLALCRHPDTPLFRIICPLVMIGLARSAANTLPTLSIAARPRAEQPGQHALLQMAANMGKAFGRALSAAIWNNTLPQMLKVGLPETTKMHWEEIFGSLPVQLRFPLGDASRTAIQMGYTEAQLRMVCTGLVALFLSMSMLPLLGTTDLENPSVLEINDESVVADPSDES</sequence>
<feature type="region of interest" description="Disordered" evidence="5">
    <location>
        <begin position="1"/>
        <end position="33"/>
    </location>
</feature>
<evidence type="ECO:0000256" key="5">
    <source>
        <dbReference type="SAM" id="MobiDB-lite"/>
    </source>
</evidence>
<protein>
    <submittedName>
        <fullName evidence="7">Siderophore iron transporter mirB</fullName>
    </submittedName>
</protein>
<dbReference type="HOGENOM" id="CLU_360234_0_0_1"/>
<feature type="transmembrane region" description="Helical" evidence="6">
    <location>
        <begin position="405"/>
        <end position="426"/>
    </location>
</feature>
<reference evidence="7 8" key="1">
    <citation type="journal article" date="2012" name="Eukaryot. Cell">
        <title>Genome sequence of the Trichosporon asahii environmental strain CBS 8904.</title>
        <authorList>
            <person name="Yang R.Y."/>
            <person name="Li H.T."/>
            <person name="Zhu H."/>
            <person name="Zhou G.P."/>
            <person name="Wang M."/>
            <person name="Wang L."/>
        </authorList>
    </citation>
    <scope>NUCLEOTIDE SEQUENCE [LARGE SCALE GENOMIC DNA]</scope>
    <source>
        <strain evidence="7 8">CBS 8904</strain>
    </source>
</reference>
<feature type="compositionally biased region" description="Pro residues" evidence="5">
    <location>
        <begin position="1"/>
        <end position="16"/>
    </location>
</feature>
<name>K1WVW5_TRIAC</name>